<dbReference type="SUPFAM" id="SSF110296">
    <property type="entry name" value="Oligoxyloglucan reducing end-specific cellobiohydrolase"/>
    <property type="match status" value="2"/>
</dbReference>
<evidence type="ECO:0000313" key="1">
    <source>
        <dbReference type="EMBL" id="ETW96928.1"/>
    </source>
</evidence>
<evidence type="ECO:0008006" key="3">
    <source>
        <dbReference type="Google" id="ProtNLM"/>
    </source>
</evidence>
<dbReference type="PANTHER" id="PTHR43739">
    <property type="entry name" value="XYLOGLUCANASE (EUROFUNG)"/>
    <property type="match status" value="1"/>
</dbReference>
<dbReference type="Gene3D" id="2.130.10.10">
    <property type="entry name" value="YVTN repeat-like/Quinoprotein amine dehydrogenase"/>
    <property type="match status" value="4"/>
</dbReference>
<dbReference type="GO" id="GO:0010411">
    <property type="term" value="P:xyloglucan metabolic process"/>
    <property type="evidence" value="ECO:0007669"/>
    <property type="project" value="TreeGrafter"/>
</dbReference>
<dbReference type="Proteomes" id="UP000019140">
    <property type="component" value="Unassembled WGS sequence"/>
</dbReference>
<organism evidence="1 2">
    <name type="scientific">Candidatus Entotheonella gemina</name>
    <dbReference type="NCBI Taxonomy" id="1429439"/>
    <lineage>
        <taxon>Bacteria</taxon>
        <taxon>Pseudomonadati</taxon>
        <taxon>Nitrospinota/Tectimicrobiota group</taxon>
        <taxon>Candidatus Tectimicrobiota</taxon>
        <taxon>Candidatus Entotheonellia</taxon>
        <taxon>Candidatus Entotheonellales</taxon>
        <taxon>Candidatus Entotheonellaceae</taxon>
        <taxon>Candidatus Entotheonella</taxon>
    </lineage>
</organism>
<dbReference type="HOGENOM" id="CLU_387731_0_0_7"/>
<dbReference type="PANTHER" id="PTHR43739:SF5">
    <property type="entry name" value="EXO-ALPHA-SIALIDASE"/>
    <property type="match status" value="1"/>
</dbReference>
<comment type="caution">
    <text evidence="1">The sequence shown here is derived from an EMBL/GenBank/DDBJ whole genome shotgun (WGS) entry which is preliminary data.</text>
</comment>
<accession>W4LFR1</accession>
<proteinExistence type="predicted"/>
<reference evidence="1 2" key="1">
    <citation type="journal article" date="2014" name="Nature">
        <title>An environmental bacterial taxon with a large and distinct metabolic repertoire.</title>
        <authorList>
            <person name="Wilson M.C."/>
            <person name="Mori T."/>
            <person name="Ruckert C."/>
            <person name="Uria A.R."/>
            <person name="Helf M.J."/>
            <person name="Takada K."/>
            <person name="Gernert C."/>
            <person name="Steffens U.A."/>
            <person name="Heycke N."/>
            <person name="Schmitt S."/>
            <person name="Rinke C."/>
            <person name="Helfrich E.J."/>
            <person name="Brachmann A.O."/>
            <person name="Gurgui C."/>
            <person name="Wakimoto T."/>
            <person name="Kracht M."/>
            <person name="Crusemann M."/>
            <person name="Hentschel U."/>
            <person name="Abe I."/>
            <person name="Matsunaga S."/>
            <person name="Kalinowski J."/>
            <person name="Takeyama H."/>
            <person name="Piel J."/>
        </authorList>
    </citation>
    <scope>NUCLEOTIDE SEQUENCE [LARGE SCALE GENOMIC DNA]</scope>
    <source>
        <strain evidence="2">TSY2</strain>
    </source>
</reference>
<dbReference type="EMBL" id="AZHX01002120">
    <property type="protein sequence ID" value="ETW96928.1"/>
    <property type="molecule type" value="Genomic_DNA"/>
</dbReference>
<protein>
    <recommendedName>
        <fullName evidence="3">Sortilin N-terminal domain-containing protein</fullName>
    </recommendedName>
</protein>
<sequence length="683" mass="75669">MSRHSIEASPSYHTDHTLFLSTNGNGVYRSTDRGWSWEKVNHGLDQLRIGRLAISPRYAADQTILAAGISGGLYKSHNRGEVWHQIHDQDVVITAIHFFSHPEMSEIVMGDNRGRLYHSADLGETWRLYAEVKNSGGITAITSSPRLAAKREVLCGTEKSGIVKITADGSTQVDASRGIPDKSVTSFALSPAYASDATIFATTWFDGVYRTVDDGQTWQKLSDGLKTDPQALAMNLPHFTLVRPSPNFASDHTLFVAGFDGLFQSSDAAQTWSSLEAGTLGRIEGIALSPLYDTDGTIAFSTYRLGAFLSSDRGRTWRSVSQGLGSRLSDVAFSSQYASDHTIFATSTYSFYKSTANGTSWEPIELPSRDWQSFMEGVQRRLFKTSARPSPAVTGDVHLAGVRDAHGLFDALRKGWQGAERQLTMLWYFMTKPWTPHAQEILLSPAFATDQTMYISTGTNRIFRSRDGGHKWSTIWKGRKRQQVVMVISPDFATDRTLFLSTATNGVYKSLDGGDTWQAVRRASKRPYRLGIAISPNYTNDQTVLISNVEGLIKTTDSGKSWEIMDYPYRHEQSPIEAIAMPPTYADDGRILISVRGKGLYQYDREQPTFTPTGRGLIDNNYVLDTIVFSPAFARDNTLYGASQEALLRSTDGARTWQLVATPLYPPTPKALSHQEATPVNQP</sequence>
<keyword evidence="2" id="KW-1185">Reference proteome</keyword>
<evidence type="ECO:0000313" key="2">
    <source>
        <dbReference type="Proteomes" id="UP000019140"/>
    </source>
</evidence>
<gene>
    <name evidence="1" type="ORF">ETSY2_45525</name>
</gene>
<dbReference type="AlphaFoldDB" id="W4LFR1"/>
<dbReference type="InterPro" id="IPR052025">
    <property type="entry name" value="Xyloglucanase_GH74"/>
</dbReference>
<dbReference type="InterPro" id="IPR015943">
    <property type="entry name" value="WD40/YVTN_repeat-like_dom_sf"/>
</dbReference>
<name>W4LFR1_9BACT</name>